<dbReference type="OrthoDB" id="2974133at2"/>
<proteinExistence type="predicted"/>
<dbReference type="AlphaFoldDB" id="A0A0D1D609"/>
<dbReference type="STRING" id="935700.jaqu_28570"/>
<keyword evidence="3 8" id="KW-0812">Transmembrane</keyword>
<gene>
    <name evidence="10" type="ORF">jaqu_28570</name>
</gene>
<dbReference type="GO" id="GO:0008076">
    <property type="term" value="C:voltage-gated potassium channel complex"/>
    <property type="evidence" value="ECO:0007669"/>
    <property type="project" value="InterPro"/>
</dbReference>
<evidence type="ECO:0000313" key="11">
    <source>
        <dbReference type="Proteomes" id="UP000032232"/>
    </source>
</evidence>
<evidence type="ECO:0000256" key="3">
    <source>
        <dbReference type="ARBA" id="ARBA00022692"/>
    </source>
</evidence>
<evidence type="ECO:0000256" key="7">
    <source>
        <dbReference type="ARBA" id="ARBA00023303"/>
    </source>
</evidence>
<dbReference type="Gene3D" id="1.10.287.70">
    <property type="match status" value="1"/>
</dbReference>
<organism evidence="10 11">
    <name type="scientific">Jannaschia aquimarina</name>
    <dbReference type="NCBI Taxonomy" id="935700"/>
    <lineage>
        <taxon>Bacteria</taxon>
        <taxon>Pseudomonadati</taxon>
        <taxon>Pseudomonadota</taxon>
        <taxon>Alphaproteobacteria</taxon>
        <taxon>Rhodobacterales</taxon>
        <taxon>Roseobacteraceae</taxon>
        <taxon>Jannaschia</taxon>
    </lineage>
</organism>
<dbReference type="PANTHER" id="PTHR11537:SF254">
    <property type="entry name" value="POTASSIUM VOLTAGE-GATED CHANNEL PROTEIN SHAB"/>
    <property type="match status" value="1"/>
</dbReference>
<dbReference type="EMBL" id="JYFE01000050">
    <property type="protein sequence ID" value="KIT15423.1"/>
    <property type="molecule type" value="Genomic_DNA"/>
</dbReference>
<dbReference type="InterPro" id="IPR013099">
    <property type="entry name" value="K_chnl_dom"/>
</dbReference>
<keyword evidence="7" id="KW-0407">Ion channel</keyword>
<keyword evidence="5" id="KW-0406">Ion transport</keyword>
<comment type="caution">
    <text evidence="10">The sequence shown here is derived from an EMBL/GenBank/DDBJ whole genome shotgun (WGS) entry which is preliminary data.</text>
</comment>
<keyword evidence="11" id="KW-1185">Reference proteome</keyword>
<evidence type="ECO:0000313" key="10">
    <source>
        <dbReference type="EMBL" id="KIT15423.1"/>
    </source>
</evidence>
<protein>
    <submittedName>
        <fullName evidence="10">Ion channel</fullName>
    </submittedName>
</protein>
<evidence type="ECO:0000256" key="2">
    <source>
        <dbReference type="ARBA" id="ARBA00022448"/>
    </source>
</evidence>
<sequence>MARVHGGGWVKVKYARLPIRRSTTYGITYFLLVPLFAAVYYLFQPSFSQELGIVNAFYLSAVTATTLGFGDIVPGSWDGKAFTSIQSLLGVLTIGLTLANLSREWSEQLVEQERQIVSEQYNASERAKVRAHGKYVKRRIQKLSRTMNLLITERSDKSTVQMSMNLELRSGTSFSDMANAFLPTCLGGNPLNALAIDVYFQDERKLRAALESLVTSIDTEKYSLLSERCIDFDFLCEQTSFPNEIESHMSIPANGGTARDYVLKALMEQRGRIDVVDPASVVYPYKALFESLEKKMLILRDIDSLISAPVVRVQQ</sequence>
<feature type="transmembrane region" description="Helical" evidence="8">
    <location>
        <begin position="24"/>
        <end position="43"/>
    </location>
</feature>
<evidence type="ECO:0000259" key="9">
    <source>
        <dbReference type="Pfam" id="PF07885"/>
    </source>
</evidence>
<dbReference type="SUPFAM" id="SSF81324">
    <property type="entry name" value="Voltage-gated potassium channels"/>
    <property type="match status" value="1"/>
</dbReference>
<evidence type="ECO:0000256" key="6">
    <source>
        <dbReference type="ARBA" id="ARBA00023136"/>
    </source>
</evidence>
<feature type="domain" description="Potassium channel" evidence="9">
    <location>
        <begin position="29"/>
        <end position="103"/>
    </location>
</feature>
<evidence type="ECO:0000256" key="4">
    <source>
        <dbReference type="ARBA" id="ARBA00022989"/>
    </source>
</evidence>
<evidence type="ECO:0000256" key="1">
    <source>
        <dbReference type="ARBA" id="ARBA00004141"/>
    </source>
</evidence>
<dbReference type="InterPro" id="IPR028325">
    <property type="entry name" value="VG_K_chnl"/>
</dbReference>
<name>A0A0D1D609_9RHOB</name>
<dbReference type="PATRIC" id="fig|935700.4.peg.2957"/>
<dbReference type="PANTHER" id="PTHR11537">
    <property type="entry name" value="VOLTAGE-GATED POTASSIUM CHANNEL"/>
    <property type="match status" value="1"/>
</dbReference>
<keyword evidence="6 8" id="KW-0472">Membrane</keyword>
<keyword evidence="4 8" id="KW-1133">Transmembrane helix</keyword>
<accession>A0A0D1D609</accession>
<evidence type="ECO:0000256" key="5">
    <source>
        <dbReference type="ARBA" id="ARBA00023065"/>
    </source>
</evidence>
<dbReference type="Proteomes" id="UP000032232">
    <property type="component" value="Unassembled WGS sequence"/>
</dbReference>
<evidence type="ECO:0000256" key="8">
    <source>
        <dbReference type="SAM" id="Phobius"/>
    </source>
</evidence>
<dbReference type="GO" id="GO:0001508">
    <property type="term" value="P:action potential"/>
    <property type="evidence" value="ECO:0007669"/>
    <property type="project" value="TreeGrafter"/>
</dbReference>
<dbReference type="GO" id="GO:0005249">
    <property type="term" value="F:voltage-gated potassium channel activity"/>
    <property type="evidence" value="ECO:0007669"/>
    <property type="project" value="InterPro"/>
</dbReference>
<reference evidence="10 11" key="1">
    <citation type="submission" date="2015-02" db="EMBL/GenBank/DDBJ databases">
        <title>Genome Sequence of Jannaschia aquimarina DSM28248, a member of the Roseobacter clade.</title>
        <authorList>
            <person name="Voget S."/>
            <person name="Daniel R."/>
        </authorList>
    </citation>
    <scope>NUCLEOTIDE SEQUENCE [LARGE SCALE GENOMIC DNA]</scope>
    <source>
        <strain evidence="10 11">GSW-M26</strain>
    </source>
</reference>
<keyword evidence="2" id="KW-0813">Transport</keyword>
<comment type="subcellular location">
    <subcellularLocation>
        <location evidence="1">Membrane</location>
        <topology evidence="1">Multi-pass membrane protein</topology>
    </subcellularLocation>
</comment>
<dbReference type="Pfam" id="PF07885">
    <property type="entry name" value="Ion_trans_2"/>
    <property type="match status" value="1"/>
</dbReference>